<dbReference type="RefSeq" id="WP_212216578.1">
    <property type="nucleotide sequence ID" value="NZ_JAGUCO010000010.1"/>
</dbReference>
<dbReference type="EMBL" id="JAGUCO010000010">
    <property type="protein sequence ID" value="MBS2099334.1"/>
    <property type="molecule type" value="Genomic_DNA"/>
</dbReference>
<feature type="signal peptide" evidence="1">
    <location>
        <begin position="1"/>
        <end position="21"/>
    </location>
</feature>
<keyword evidence="4" id="KW-1185">Reference proteome</keyword>
<dbReference type="Proteomes" id="UP000708576">
    <property type="component" value="Unassembled WGS sequence"/>
</dbReference>
<gene>
    <name evidence="3" type="ORF">KEM10_13655</name>
</gene>
<accession>A0ABS5JWY3</accession>
<sequence length="384" mass="43308">MKKQIIYLSLLFLSIALFSCSDDENSPVLTHIEASELNYLPSNMIVLETVETGTNPLLFTVTWTETFFYLDGSDQTMPAGPVSYQLQIDIEGNNFASAKTLASSMQLYTDIFVADLNTFLLTEFEIQPAEPVNYEMRVVATYGENNPENAIASANTLPVTITTYNPPTDVEPIYIIGDMQGWNNTNTEFMMYRNSSASDDYTYTYTGFIAGNTYFKLCPESYLGTWDNMYCAGADGVLEVGDLGAFFIETDGYYTLTIDLSAMTWSIENYDVTNAVEWPVMSLVGAFSEWGEVNEPNMIVSSYDPHQWSLDITLDNIEYGVKFRANNNWDNRWCPKISTDVPWGVAELNPTTHDNNISLDEFGLGTYHVRFNDLTGHYAIMFQE</sequence>
<protein>
    <submittedName>
        <fullName evidence="3">SusE domain-containing protein</fullName>
    </submittedName>
</protein>
<dbReference type="InterPro" id="IPR025970">
    <property type="entry name" value="SusE"/>
</dbReference>
<feature type="chain" id="PRO_5046739199" evidence="1">
    <location>
        <begin position="22"/>
        <end position="384"/>
    </location>
</feature>
<dbReference type="PROSITE" id="PS51257">
    <property type="entry name" value="PROKAR_LIPOPROTEIN"/>
    <property type="match status" value="1"/>
</dbReference>
<evidence type="ECO:0000313" key="3">
    <source>
        <dbReference type="EMBL" id="MBS2099334.1"/>
    </source>
</evidence>
<proteinExistence type="predicted"/>
<evidence type="ECO:0000259" key="2">
    <source>
        <dbReference type="Pfam" id="PF14292"/>
    </source>
</evidence>
<dbReference type="Pfam" id="PF14292">
    <property type="entry name" value="SusE"/>
    <property type="match status" value="1"/>
</dbReference>
<organism evidence="3 4">
    <name type="scientific">Carboxylicivirga linearis</name>
    <dbReference type="NCBI Taxonomy" id="1628157"/>
    <lineage>
        <taxon>Bacteria</taxon>
        <taxon>Pseudomonadati</taxon>
        <taxon>Bacteroidota</taxon>
        <taxon>Bacteroidia</taxon>
        <taxon>Marinilabiliales</taxon>
        <taxon>Marinilabiliaceae</taxon>
        <taxon>Carboxylicivirga</taxon>
    </lineage>
</organism>
<name>A0ABS5JWY3_9BACT</name>
<comment type="caution">
    <text evidence="3">The sequence shown here is derived from an EMBL/GenBank/DDBJ whole genome shotgun (WGS) entry which is preliminary data.</text>
</comment>
<evidence type="ECO:0000313" key="4">
    <source>
        <dbReference type="Proteomes" id="UP000708576"/>
    </source>
</evidence>
<reference evidence="3 4" key="1">
    <citation type="journal article" date="2015" name="Int. J. Syst. Evol. Microbiol.">
        <title>Carboxylicivirga linearis sp. nov., isolated from a sea cucumber culture pond.</title>
        <authorList>
            <person name="Wang F.Q."/>
            <person name="Zhou Y.X."/>
            <person name="Lin X.Z."/>
            <person name="Chen G.J."/>
            <person name="Du Z.J."/>
        </authorList>
    </citation>
    <scope>NUCLEOTIDE SEQUENCE [LARGE SCALE GENOMIC DNA]</scope>
    <source>
        <strain evidence="3 4">FB218</strain>
    </source>
</reference>
<keyword evidence="1" id="KW-0732">Signal</keyword>
<dbReference type="Gene3D" id="2.60.40.3620">
    <property type="match status" value="2"/>
</dbReference>
<feature type="domain" description="SusE outer membrane protein" evidence="2">
    <location>
        <begin position="23"/>
        <end position="138"/>
    </location>
</feature>
<evidence type="ECO:0000256" key="1">
    <source>
        <dbReference type="SAM" id="SignalP"/>
    </source>
</evidence>